<dbReference type="InterPro" id="IPR025380">
    <property type="entry name" value="DUF4369"/>
</dbReference>
<dbReference type="OrthoDB" id="1143206at2"/>
<evidence type="ECO:0000259" key="2">
    <source>
        <dbReference type="Pfam" id="PF14289"/>
    </source>
</evidence>
<feature type="chain" id="PRO_5016967917" description="DUF4369 domain-containing protein" evidence="1">
    <location>
        <begin position="19"/>
        <end position="238"/>
    </location>
</feature>
<keyword evidence="1" id="KW-0732">Signal</keyword>
<protein>
    <recommendedName>
        <fullName evidence="2">DUF4369 domain-containing protein</fullName>
    </recommendedName>
</protein>
<dbReference type="Proteomes" id="UP000253319">
    <property type="component" value="Unassembled WGS sequence"/>
</dbReference>
<proteinExistence type="predicted"/>
<evidence type="ECO:0000313" key="4">
    <source>
        <dbReference type="Proteomes" id="UP000253319"/>
    </source>
</evidence>
<name>A0A365P3N3_9FLAO</name>
<feature type="domain" description="DUF4369" evidence="2">
    <location>
        <begin position="28"/>
        <end position="127"/>
    </location>
</feature>
<organism evidence="3 4">
    <name type="scientific">Flavobacterium tibetense</name>
    <dbReference type="NCBI Taxonomy" id="2233533"/>
    <lineage>
        <taxon>Bacteria</taxon>
        <taxon>Pseudomonadati</taxon>
        <taxon>Bacteroidota</taxon>
        <taxon>Flavobacteriia</taxon>
        <taxon>Flavobacteriales</taxon>
        <taxon>Flavobacteriaceae</taxon>
        <taxon>Flavobacterium</taxon>
    </lineage>
</organism>
<sequence>MKKLALLASIMLVFIACNKENNDVAGLQLTGNIKGLSQGKIYIQKIQDSTLVILDSIIFKGKDTNFESNIALDEPEMLYIFLDRGQTNSIDNNLPFFAEPGKMELKTTLKQFYADAKITGSKNHELLQKFNEMNQKFTTENLTLIEKRLNNEFNFNQKTADSIDAAYEKLLIRKYRFAANFAATHGEYEVAPYIALSEIADINISYLEEVAKKLSPKVANSKYGKMLTKHMEERKANK</sequence>
<comment type="caution">
    <text evidence="3">The sequence shown here is derived from an EMBL/GenBank/DDBJ whole genome shotgun (WGS) entry which is preliminary data.</text>
</comment>
<dbReference type="PROSITE" id="PS51257">
    <property type="entry name" value="PROKAR_LIPOPROTEIN"/>
    <property type="match status" value="1"/>
</dbReference>
<reference evidence="3 4" key="1">
    <citation type="submission" date="2018-06" db="EMBL/GenBank/DDBJ databases">
        <title>Flavobacterium tibetense sp. nov., isolated from a wetland YonghuCo on Tibetan Plateau.</title>
        <authorList>
            <person name="Xing P."/>
            <person name="Phurbu D."/>
            <person name="Lu H."/>
        </authorList>
    </citation>
    <scope>NUCLEOTIDE SEQUENCE [LARGE SCALE GENOMIC DNA]</scope>
    <source>
        <strain evidence="3 4">YH5</strain>
    </source>
</reference>
<evidence type="ECO:0000313" key="3">
    <source>
        <dbReference type="EMBL" id="RBA29182.1"/>
    </source>
</evidence>
<dbReference type="EMBL" id="QLST01000003">
    <property type="protein sequence ID" value="RBA29182.1"/>
    <property type="molecule type" value="Genomic_DNA"/>
</dbReference>
<keyword evidence="4" id="KW-1185">Reference proteome</keyword>
<dbReference type="AlphaFoldDB" id="A0A365P3N3"/>
<evidence type="ECO:0000256" key="1">
    <source>
        <dbReference type="SAM" id="SignalP"/>
    </source>
</evidence>
<dbReference type="Pfam" id="PF14289">
    <property type="entry name" value="DUF4369"/>
    <property type="match status" value="1"/>
</dbReference>
<dbReference type="RefSeq" id="WP_113988150.1">
    <property type="nucleotide sequence ID" value="NZ_QLST01000003.1"/>
</dbReference>
<gene>
    <name evidence="3" type="ORF">DPN68_03195</name>
</gene>
<feature type="signal peptide" evidence="1">
    <location>
        <begin position="1"/>
        <end position="18"/>
    </location>
</feature>
<accession>A0A365P3N3</accession>